<dbReference type="HAMAP" id="MF_01365_B">
    <property type="entry name" value="Ribosomal_uL6_B"/>
    <property type="match status" value="1"/>
</dbReference>
<comment type="function">
    <text evidence="6 8">This protein binds to the 23S rRNA, and is important in its secondary structure. It is located near the subunit interface in the base of the L7/L12 stalk, and near the tRNA binding site of the peptidyltransferase center.</text>
</comment>
<dbReference type="PANTHER" id="PTHR11655:SF14">
    <property type="entry name" value="LARGE RIBOSOMAL SUBUNIT PROTEIN UL6M"/>
    <property type="match status" value="1"/>
</dbReference>
<keyword evidence="2 6" id="KW-0699">rRNA-binding</keyword>
<keyword evidence="4 6" id="KW-0689">Ribosomal protein</keyword>
<dbReference type="AlphaFoldDB" id="A0A7C4R6M4"/>
<feature type="domain" description="Large ribosomal subunit protein uL6 alpha-beta" evidence="9">
    <location>
        <begin position="91"/>
        <end position="163"/>
    </location>
</feature>
<sequence length="180" mass="19785">MSRIGKLPIKLADNITVTIDNGTVLVKGPKGELSQNFQNKIDIVLKDKEVYVEKRDDSKEQDVMQGTVRAIIFNMVDGVTNGFKKSLELNGVGYRVAKKGNDIELVIGFSHPVLFKVPEGVQCDVEKNIIHISGIDKQLVGEVAANIRKLKKPEPYKGKGLKYVGENIRRKAGKAGKAGK</sequence>
<comment type="similarity">
    <text evidence="1 6 7">Belongs to the universal ribosomal protein uL6 family.</text>
</comment>
<dbReference type="EMBL" id="DSYQ01000024">
    <property type="protein sequence ID" value="HGT71383.1"/>
    <property type="molecule type" value="Genomic_DNA"/>
</dbReference>
<evidence type="ECO:0000256" key="6">
    <source>
        <dbReference type="HAMAP-Rule" id="MF_01365"/>
    </source>
</evidence>
<dbReference type="SUPFAM" id="SSF56053">
    <property type="entry name" value="Ribosomal protein L6"/>
    <property type="match status" value="2"/>
</dbReference>
<dbReference type="PANTHER" id="PTHR11655">
    <property type="entry name" value="60S/50S RIBOSOMAL PROTEIN L6/L9"/>
    <property type="match status" value="1"/>
</dbReference>
<gene>
    <name evidence="6" type="primary">rplF</name>
    <name evidence="10" type="ORF">ENT43_03935</name>
</gene>
<reference evidence="10" key="1">
    <citation type="journal article" date="2020" name="mSystems">
        <title>Genome- and Community-Level Interaction Insights into Carbon Utilization and Element Cycling Functions of Hydrothermarchaeota in Hydrothermal Sediment.</title>
        <authorList>
            <person name="Zhou Z."/>
            <person name="Liu Y."/>
            <person name="Xu W."/>
            <person name="Pan J."/>
            <person name="Luo Z.H."/>
            <person name="Li M."/>
        </authorList>
    </citation>
    <scope>NUCLEOTIDE SEQUENCE [LARGE SCALE GENOMIC DNA]</scope>
    <source>
        <strain evidence="10">SpSt-579</strain>
    </source>
</reference>
<dbReference type="GO" id="GO:0019843">
    <property type="term" value="F:rRNA binding"/>
    <property type="evidence" value="ECO:0007669"/>
    <property type="project" value="UniProtKB-UniRule"/>
</dbReference>
<dbReference type="Pfam" id="PF00347">
    <property type="entry name" value="Ribosomal_L6"/>
    <property type="match status" value="2"/>
</dbReference>
<evidence type="ECO:0000256" key="1">
    <source>
        <dbReference type="ARBA" id="ARBA00009356"/>
    </source>
</evidence>
<evidence type="ECO:0000256" key="2">
    <source>
        <dbReference type="ARBA" id="ARBA00022730"/>
    </source>
</evidence>
<dbReference type="GO" id="GO:0003735">
    <property type="term" value="F:structural constituent of ribosome"/>
    <property type="evidence" value="ECO:0007669"/>
    <property type="project" value="UniProtKB-UniRule"/>
</dbReference>
<evidence type="ECO:0000259" key="9">
    <source>
        <dbReference type="Pfam" id="PF00347"/>
    </source>
</evidence>
<dbReference type="Gene3D" id="3.90.930.12">
    <property type="entry name" value="Ribosomal protein L6, alpha-beta domain"/>
    <property type="match status" value="2"/>
</dbReference>
<comment type="subunit">
    <text evidence="6">Part of the 50S ribosomal subunit.</text>
</comment>
<protein>
    <recommendedName>
        <fullName evidence="6">Large ribosomal subunit protein uL6</fullName>
    </recommendedName>
</protein>
<evidence type="ECO:0000256" key="8">
    <source>
        <dbReference type="RuleBase" id="RU003870"/>
    </source>
</evidence>
<keyword evidence="5 6" id="KW-0687">Ribonucleoprotein</keyword>
<dbReference type="FunFam" id="3.90.930.12:FF:000002">
    <property type="entry name" value="50S ribosomal protein L6"/>
    <property type="match status" value="1"/>
</dbReference>
<feature type="domain" description="Large ribosomal subunit protein uL6 alpha-beta" evidence="9">
    <location>
        <begin position="14"/>
        <end position="82"/>
    </location>
</feature>
<name>A0A7C4R6M4_UNCC3</name>
<evidence type="ECO:0000256" key="4">
    <source>
        <dbReference type="ARBA" id="ARBA00022980"/>
    </source>
</evidence>
<dbReference type="PROSITE" id="PS00525">
    <property type="entry name" value="RIBOSOMAL_L6_1"/>
    <property type="match status" value="1"/>
</dbReference>
<keyword evidence="3 6" id="KW-0694">RNA-binding</keyword>
<evidence type="ECO:0000256" key="7">
    <source>
        <dbReference type="RuleBase" id="RU003869"/>
    </source>
</evidence>
<dbReference type="PIRSF" id="PIRSF002162">
    <property type="entry name" value="Ribosomal_L6"/>
    <property type="match status" value="1"/>
</dbReference>
<evidence type="ECO:0000256" key="5">
    <source>
        <dbReference type="ARBA" id="ARBA00023274"/>
    </source>
</evidence>
<evidence type="ECO:0000313" key="10">
    <source>
        <dbReference type="EMBL" id="HGT71383.1"/>
    </source>
</evidence>
<comment type="caution">
    <text evidence="10">The sequence shown here is derived from an EMBL/GenBank/DDBJ whole genome shotgun (WGS) entry which is preliminary data.</text>
</comment>
<dbReference type="FunFam" id="3.90.930.12:FF:000001">
    <property type="entry name" value="50S ribosomal protein L6"/>
    <property type="match status" value="1"/>
</dbReference>
<evidence type="ECO:0000256" key="3">
    <source>
        <dbReference type="ARBA" id="ARBA00022884"/>
    </source>
</evidence>
<dbReference type="NCBIfam" id="TIGR03654">
    <property type="entry name" value="L6_bact"/>
    <property type="match status" value="1"/>
</dbReference>
<dbReference type="InterPro" id="IPR000702">
    <property type="entry name" value="Ribosomal_uL6-like"/>
</dbReference>
<dbReference type="InterPro" id="IPR020040">
    <property type="entry name" value="Ribosomal_uL6_a/b-dom"/>
</dbReference>
<dbReference type="GO" id="GO:0022625">
    <property type="term" value="C:cytosolic large ribosomal subunit"/>
    <property type="evidence" value="ECO:0007669"/>
    <property type="project" value="UniProtKB-UniRule"/>
</dbReference>
<dbReference type="InterPro" id="IPR002358">
    <property type="entry name" value="Ribosomal_uL6_CS"/>
</dbReference>
<dbReference type="InterPro" id="IPR019906">
    <property type="entry name" value="Ribosomal_uL6_bac-type"/>
</dbReference>
<dbReference type="InterPro" id="IPR036789">
    <property type="entry name" value="Ribosomal_uL6-like_a/b-dom_sf"/>
</dbReference>
<dbReference type="PRINTS" id="PR00059">
    <property type="entry name" value="RIBOSOMALL6"/>
</dbReference>
<organism evidence="10">
    <name type="scientific">candidate division CPR3 bacterium</name>
    <dbReference type="NCBI Taxonomy" id="2268181"/>
    <lineage>
        <taxon>Bacteria</taxon>
        <taxon>Bacteria division CPR3</taxon>
    </lineage>
</organism>
<accession>A0A7C4R6M4</accession>
<dbReference type="GO" id="GO:0002181">
    <property type="term" value="P:cytoplasmic translation"/>
    <property type="evidence" value="ECO:0007669"/>
    <property type="project" value="TreeGrafter"/>
</dbReference>
<proteinExistence type="inferred from homology"/>